<dbReference type="EMBL" id="SDKM01000003">
    <property type="protein sequence ID" value="RYP88307.1"/>
    <property type="molecule type" value="Genomic_DNA"/>
</dbReference>
<name>A0A4Q4ZJ35_9ACTN</name>
<evidence type="ECO:0000256" key="5">
    <source>
        <dbReference type="ARBA" id="ARBA00022989"/>
    </source>
</evidence>
<comment type="similarity">
    <text evidence="7">Belongs to the binding-protein-dependent transport system permease family.</text>
</comment>
<dbReference type="InterPro" id="IPR000515">
    <property type="entry name" value="MetI-like"/>
</dbReference>
<evidence type="ECO:0000256" key="7">
    <source>
        <dbReference type="RuleBase" id="RU363032"/>
    </source>
</evidence>
<keyword evidence="4 7" id="KW-0812">Transmembrane</keyword>
<feature type="transmembrane region" description="Helical" evidence="7">
    <location>
        <begin position="197"/>
        <end position="223"/>
    </location>
</feature>
<dbReference type="CDD" id="cd06261">
    <property type="entry name" value="TM_PBP2"/>
    <property type="match status" value="1"/>
</dbReference>
<keyword evidence="5 7" id="KW-1133">Transmembrane helix</keyword>
<comment type="subcellular location">
    <subcellularLocation>
        <location evidence="1 7">Cell membrane</location>
        <topology evidence="1 7">Multi-pass membrane protein</topology>
    </subcellularLocation>
</comment>
<reference evidence="10 11" key="1">
    <citation type="submission" date="2019-01" db="EMBL/GenBank/DDBJ databases">
        <title>Nocardioides guangzhouensis sp. nov., an actinobacterium isolated from soil.</title>
        <authorList>
            <person name="Fu Y."/>
            <person name="Cai Y."/>
            <person name="Lin Z."/>
            <person name="Chen P."/>
        </authorList>
    </citation>
    <scope>NUCLEOTIDE SEQUENCE [LARGE SCALE GENOMIC DNA]</scope>
    <source>
        <strain evidence="10 11">130</strain>
    </source>
</reference>
<organism evidence="10 11">
    <name type="scientific">Nocardioides guangzhouensis</name>
    <dbReference type="NCBI Taxonomy" id="2497878"/>
    <lineage>
        <taxon>Bacteria</taxon>
        <taxon>Bacillati</taxon>
        <taxon>Actinomycetota</taxon>
        <taxon>Actinomycetes</taxon>
        <taxon>Propionibacteriales</taxon>
        <taxon>Nocardioidaceae</taxon>
        <taxon>Nocardioides</taxon>
    </lineage>
</organism>
<dbReference type="GO" id="GO:0005886">
    <property type="term" value="C:plasma membrane"/>
    <property type="evidence" value="ECO:0007669"/>
    <property type="project" value="UniProtKB-SubCell"/>
</dbReference>
<feature type="transmembrane region" description="Helical" evidence="7">
    <location>
        <begin position="313"/>
        <end position="334"/>
    </location>
</feature>
<sequence>MSAQTTGSAVASEEAPKLKKKGKGGGDEDRELIDPHQARRAYVLIAPTIVLLAIVIGYPVLRAVWMSFQQDAKLDPQTGFFQEGGFAGFENYTHWLLQRCGDTSCPVGTTAAGFWEVVWITCFFTIVTVTLELVLGFAFALIMNGKYRGRGLVRASILIPWAIPTAVTAKLWYFIFAVNGIANALLNTDILWFSDKWAARFAIIIADVWKTTPFMALLILAGLQLISADIYEAAKVDGASAWQRFTSITLPLVKPALMVALLFRTLDVLRMYDLPAIMTGGGAGDGNDTTTLSILVVEEIRSAFNSAAALSTLTFLFVFLVAFVFIKFLGVNAVEQSAGGKRK</sequence>
<feature type="transmembrane region" description="Helical" evidence="7">
    <location>
        <begin position="244"/>
        <end position="263"/>
    </location>
</feature>
<comment type="caution">
    <text evidence="10">The sequence shown here is derived from an EMBL/GenBank/DDBJ whole genome shotgun (WGS) entry which is preliminary data.</text>
</comment>
<feature type="transmembrane region" description="Helical" evidence="7">
    <location>
        <begin position="41"/>
        <end position="61"/>
    </location>
</feature>
<keyword evidence="6 7" id="KW-0472">Membrane</keyword>
<accession>A0A4Q4ZJ35</accession>
<dbReference type="Gene3D" id="1.10.3720.10">
    <property type="entry name" value="MetI-like"/>
    <property type="match status" value="1"/>
</dbReference>
<dbReference type="RefSeq" id="WP_134713914.1">
    <property type="nucleotide sequence ID" value="NZ_SDKM01000003.1"/>
</dbReference>
<evidence type="ECO:0000256" key="3">
    <source>
        <dbReference type="ARBA" id="ARBA00022475"/>
    </source>
</evidence>
<evidence type="ECO:0000256" key="6">
    <source>
        <dbReference type="ARBA" id="ARBA00023136"/>
    </source>
</evidence>
<evidence type="ECO:0000313" key="10">
    <source>
        <dbReference type="EMBL" id="RYP88307.1"/>
    </source>
</evidence>
<dbReference type="OrthoDB" id="9804439at2"/>
<dbReference type="PANTHER" id="PTHR43005:SF2">
    <property type="entry name" value="INTEGRAL MEMBRANE SUGAR TRANSPORT PROTEIN"/>
    <property type="match status" value="1"/>
</dbReference>
<dbReference type="Proteomes" id="UP000295198">
    <property type="component" value="Unassembled WGS sequence"/>
</dbReference>
<evidence type="ECO:0000256" key="4">
    <source>
        <dbReference type="ARBA" id="ARBA00022692"/>
    </source>
</evidence>
<evidence type="ECO:0000256" key="1">
    <source>
        <dbReference type="ARBA" id="ARBA00004651"/>
    </source>
</evidence>
<feature type="transmembrane region" description="Helical" evidence="7">
    <location>
        <begin position="155"/>
        <end position="177"/>
    </location>
</feature>
<feature type="domain" description="ABC transmembrane type-1" evidence="9">
    <location>
        <begin position="118"/>
        <end position="325"/>
    </location>
</feature>
<evidence type="ECO:0000313" key="11">
    <source>
        <dbReference type="Proteomes" id="UP000295198"/>
    </source>
</evidence>
<dbReference type="GO" id="GO:0055085">
    <property type="term" value="P:transmembrane transport"/>
    <property type="evidence" value="ECO:0007669"/>
    <property type="project" value="InterPro"/>
</dbReference>
<feature type="region of interest" description="Disordered" evidence="8">
    <location>
        <begin position="1"/>
        <end position="30"/>
    </location>
</feature>
<feature type="transmembrane region" description="Helical" evidence="7">
    <location>
        <begin position="117"/>
        <end position="143"/>
    </location>
</feature>
<evidence type="ECO:0000259" key="9">
    <source>
        <dbReference type="PROSITE" id="PS50928"/>
    </source>
</evidence>
<dbReference type="Pfam" id="PF00528">
    <property type="entry name" value="BPD_transp_1"/>
    <property type="match status" value="1"/>
</dbReference>
<keyword evidence="11" id="KW-1185">Reference proteome</keyword>
<dbReference type="AlphaFoldDB" id="A0A4Q4ZJ35"/>
<dbReference type="PANTHER" id="PTHR43005">
    <property type="entry name" value="BLR7065 PROTEIN"/>
    <property type="match status" value="1"/>
</dbReference>
<keyword evidence="3" id="KW-1003">Cell membrane</keyword>
<evidence type="ECO:0000256" key="2">
    <source>
        <dbReference type="ARBA" id="ARBA00022448"/>
    </source>
</evidence>
<proteinExistence type="inferred from homology"/>
<dbReference type="PROSITE" id="PS50928">
    <property type="entry name" value="ABC_TM1"/>
    <property type="match status" value="1"/>
</dbReference>
<keyword evidence="2 7" id="KW-0813">Transport</keyword>
<dbReference type="InterPro" id="IPR035906">
    <property type="entry name" value="MetI-like_sf"/>
</dbReference>
<gene>
    <name evidence="10" type="ORF">EKO23_02960</name>
</gene>
<protein>
    <submittedName>
        <fullName evidence="10">Sugar ABC transporter permease</fullName>
    </submittedName>
</protein>
<evidence type="ECO:0000256" key="8">
    <source>
        <dbReference type="SAM" id="MobiDB-lite"/>
    </source>
</evidence>
<dbReference type="SUPFAM" id="SSF161098">
    <property type="entry name" value="MetI-like"/>
    <property type="match status" value="1"/>
</dbReference>